<protein>
    <submittedName>
        <fullName evidence="2">3'-phosphatase, 5'-polynucleotide kinase</fullName>
    </submittedName>
</protein>
<dbReference type="SUPFAM" id="SSF52540">
    <property type="entry name" value="P-loop containing nucleoside triphosphate hydrolases"/>
    <property type="match status" value="1"/>
</dbReference>
<dbReference type="GeneID" id="65107015"/>
<keyword evidence="2" id="KW-0808">Transferase</keyword>
<dbReference type="InterPro" id="IPR044493">
    <property type="entry name" value="PNKP_C_HAD"/>
</dbReference>
<accession>A0A1J0MHL7</accession>
<reference evidence="2 3" key="1">
    <citation type="submission" date="2016-10" db="EMBL/GenBank/DDBJ databases">
        <title>Antibacterial composition for prophylaxis and treatment of hospital infections (variants), strains of bacteriophages, used for obtaining thereof.</title>
        <authorList>
            <person name="Aleshkin A.V."/>
            <person name="Volozhantsev N.V."/>
            <person name="Verevkin V.V."/>
            <person name="Krasilnikova V.M."/>
            <person name="Myakinina V.P."/>
            <person name="Popova A.V."/>
            <person name="Svetoch E.A."/>
        </authorList>
    </citation>
    <scope>NUCLEOTIDE SEQUENCE [LARGE SCALE GENOMIC DNA]</scope>
    <source>
        <strain evidence="2 3">KPV15</strain>
    </source>
</reference>
<sequence>MYNEKLVLTQGAPGSGKTTWANEYVAANPGWYVLSRDDLREGIFGLDKRNDYKYSKLREKSVSVCQFSMAKTLLEMETTKGVIIADTNLNPTTIKKWQELAYEINGVKWEIKRFDVPWTELLNRNLYRGANAVPIEVLRSFYSKMHPYDLYIPDESLPKAVIFDLDGTLADNNHRSPYDLAKCGKDHPKEMVIEFLKMLRNKGYKILTVSGRESGTKEDPTVYQRITKKWLLDHVGETGEHFQRKQGDSRKDDVVKEEIFWDRIADRYNVKLAVDDRAQVVEMWRRIGVECWQVAHGDF</sequence>
<dbReference type="InterPro" id="IPR036412">
    <property type="entry name" value="HAD-like_sf"/>
</dbReference>
<dbReference type="Proteomes" id="UP000224041">
    <property type="component" value="Segment"/>
</dbReference>
<dbReference type="EMBL" id="KY000080">
    <property type="protein sequence ID" value="APD20622.1"/>
    <property type="molecule type" value="Genomic_DNA"/>
</dbReference>
<feature type="domain" description="Polynucleotide kinase PNKP phosphatase" evidence="1">
    <location>
        <begin position="158"/>
        <end position="299"/>
    </location>
</feature>
<dbReference type="SUPFAM" id="SSF56784">
    <property type="entry name" value="HAD-like"/>
    <property type="match status" value="1"/>
</dbReference>
<dbReference type="InterPro" id="IPR023214">
    <property type="entry name" value="HAD_sf"/>
</dbReference>
<dbReference type="InterPro" id="IPR027417">
    <property type="entry name" value="P-loop_NTPase"/>
</dbReference>
<dbReference type="GO" id="GO:0016301">
    <property type="term" value="F:kinase activity"/>
    <property type="evidence" value="ECO:0007669"/>
    <property type="project" value="UniProtKB-KW"/>
</dbReference>
<dbReference type="InterPro" id="IPR056782">
    <property type="entry name" value="HAD_PNKP"/>
</dbReference>
<dbReference type="Gene3D" id="3.40.50.300">
    <property type="entry name" value="P-loop containing nucleotide triphosphate hydrolases"/>
    <property type="match status" value="1"/>
</dbReference>
<dbReference type="Pfam" id="PF25109">
    <property type="entry name" value="HAD_PNKP"/>
    <property type="match status" value="1"/>
</dbReference>
<evidence type="ECO:0000313" key="3">
    <source>
        <dbReference type="Proteomes" id="UP000224041"/>
    </source>
</evidence>
<dbReference type="SFLD" id="SFLDG00010">
    <property type="entry name" value="C1.8:_polynucleotide_5'-hydrox"/>
    <property type="match status" value="1"/>
</dbReference>
<dbReference type="RefSeq" id="YP_010089547.1">
    <property type="nucleotide sequence ID" value="NC_055715.1"/>
</dbReference>
<name>A0A1J0MHL7_9CAUD</name>
<keyword evidence="2" id="KW-0418">Kinase</keyword>
<dbReference type="KEGG" id="vg:65107015"/>
<dbReference type="Pfam" id="PF13671">
    <property type="entry name" value="AAA_33"/>
    <property type="match status" value="1"/>
</dbReference>
<dbReference type="Gene3D" id="3.40.50.1000">
    <property type="entry name" value="HAD superfamily/HAD-like"/>
    <property type="match status" value="1"/>
</dbReference>
<dbReference type="SFLD" id="SFLDS00003">
    <property type="entry name" value="Haloacid_Dehalogenase"/>
    <property type="match status" value="1"/>
</dbReference>
<evidence type="ECO:0000259" key="1">
    <source>
        <dbReference type="Pfam" id="PF25109"/>
    </source>
</evidence>
<dbReference type="GO" id="GO:0047846">
    <property type="term" value="F:deoxynucleotide 3'-phosphatase activity"/>
    <property type="evidence" value="ECO:0007669"/>
    <property type="project" value="InterPro"/>
</dbReference>
<evidence type="ECO:0000313" key="2">
    <source>
        <dbReference type="EMBL" id="APD20622.1"/>
    </source>
</evidence>
<organism evidence="2 3">
    <name type="scientific">Klebsiella phage KPV15</name>
    <dbReference type="NCBI Taxonomy" id="1913572"/>
    <lineage>
        <taxon>Viruses</taxon>
        <taxon>Duplodnaviria</taxon>
        <taxon>Heunggongvirae</taxon>
        <taxon>Uroviricota</taxon>
        <taxon>Caudoviricetes</taxon>
        <taxon>Pantevenvirales</taxon>
        <taxon>Straboviridae</taxon>
        <taxon>Tevenvirinae</taxon>
        <taxon>Jiaodavirus</taxon>
        <taxon>Jiaodavirus kppv15</taxon>
    </lineage>
</organism>
<keyword evidence="3" id="KW-1185">Reference proteome</keyword>
<proteinExistence type="predicted"/>